<dbReference type="SMART" id="SM01089">
    <property type="entry name" value="Connexin_CCC"/>
    <property type="match status" value="1"/>
</dbReference>
<sequence length="623" mass="70867">MSIVKFGDAVEFRSLMVVSDQYIYILEITSQSEGQPSDWLQKNESHRLCELSYMEVGLGSQSIHLEFDEGAAAYTLLVRNSARCKWFFSKLTEIARELAPKYESKLKGISTTRLNPQHHLWHLVCEDALPCEDDSHPPFLYLLAFLQQDQVSCFGGTMSWNFLTSLLDEISNHSTFVGKIWLTLLIIFRIVLTVVGGEKIYQDEQGKFICNTAQPGCNNVCYDAFAPLSHVRFWVFQIIMITTPSIMYLGFAMHKIARMADDEYRPRKHKLLSMVHRGLSRDYDEADEMDDEVPMILEEIDSSEKDSKVAAAKSAPTSNATSTKHDGRRRIKRDGLMKVYVLQLISRVVFEIAFLFGQYVLYGFEVAPSYICTRSPCPHTVDCFISRPTEKTIFLLIMYVVSILCLVLTVLEILHLGIGGVRDTLRNRSARRLPIHRSSTSTICHRISAPPGYQAVLKKHSTSKLKAEVLGESGRESLGDDSTVRDIERLRRHLKIAQRHLDQAYHSEDVGAPHSSGPDSNSTAIEQNRLNLAQEGYVSSKEKGLFWATLLSTSHLFKYDLKLTPANPLHAGGNQHGRQHYEFIKEKCGHIYHCSAKIWAKSSHFNRNPRIWEFLVRAKNFPT</sequence>
<dbReference type="InterPro" id="IPR057288">
    <property type="entry name" value="PH_PLEKHM2"/>
</dbReference>
<evidence type="ECO:0000256" key="1">
    <source>
        <dbReference type="ARBA" id="ARBA00004496"/>
    </source>
</evidence>
<dbReference type="PROSITE" id="PS00407">
    <property type="entry name" value="CONNEXINS_1"/>
    <property type="match status" value="1"/>
</dbReference>
<dbReference type="GO" id="GO:0005243">
    <property type="term" value="F:gap junction channel activity"/>
    <property type="evidence" value="ECO:0007669"/>
    <property type="project" value="TreeGrafter"/>
</dbReference>
<dbReference type="Pfam" id="PF23142">
    <property type="entry name" value="PH_PLEKHM2"/>
    <property type="match status" value="1"/>
</dbReference>
<dbReference type="GO" id="GO:0007267">
    <property type="term" value="P:cell-cell signaling"/>
    <property type="evidence" value="ECO:0007669"/>
    <property type="project" value="TreeGrafter"/>
</dbReference>
<dbReference type="InterPro" id="IPR013092">
    <property type="entry name" value="Connexin_N"/>
</dbReference>
<feature type="transmembrane region" description="Helical" evidence="13">
    <location>
        <begin position="339"/>
        <end position="361"/>
    </location>
</feature>
<dbReference type="Ensembl" id="ENSCCRT00015007629.1">
    <property type="protein sequence ID" value="ENSCCRP00015007335.1"/>
    <property type="gene ID" value="ENSCCRG00015003678.1"/>
</dbReference>
<feature type="transmembrane region" description="Helical" evidence="13">
    <location>
        <begin position="393"/>
        <end position="418"/>
    </location>
</feature>
<evidence type="ECO:0000256" key="4">
    <source>
        <dbReference type="ARBA" id="ARBA00022475"/>
    </source>
</evidence>
<comment type="subunit">
    <text evidence="11">A connexon is composed of a hexamer of connexins.</text>
</comment>
<evidence type="ECO:0000259" key="14">
    <source>
        <dbReference type="SMART" id="SM00037"/>
    </source>
</evidence>
<dbReference type="AlphaFoldDB" id="A0A8C1SI02"/>
<dbReference type="Pfam" id="PF00029">
    <property type="entry name" value="Connexin"/>
    <property type="match status" value="1"/>
</dbReference>
<protein>
    <recommendedName>
        <fullName evidence="11">Gap junction protein</fullName>
    </recommendedName>
</protein>
<evidence type="ECO:0000256" key="3">
    <source>
        <dbReference type="ARBA" id="ARBA00004651"/>
    </source>
</evidence>
<proteinExistence type="inferred from homology"/>
<dbReference type="PANTHER" id="PTHR11984:SF117">
    <property type="entry name" value="GAP JUNCTION PROTEIN"/>
    <property type="match status" value="1"/>
</dbReference>
<evidence type="ECO:0000256" key="13">
    <source>
        <dbReference type="SAM" id="Phobius"/>
    </source>
</evidence>
<evidence type="ECO:0000256" key="8">
    <source>
        <dbReference type="ARBA" id="ARBA00022949"/>
    </source>
</evidence>
<dbReference type="PROSITE" id="PS00408">
    <property type="entry name" value="CONNEXINS_2"/>
    <property type="match status" value="1"/>
</dbReference>
<evidence type="ECO:0000256" key="5">
    <source>
        <dbReference type="ARBA" id="ARBA00022490"/>
    </source>
</evidence>
<dbReference type="InterPro" id="IPR019570">
    <property type="entry name" value="Connexin_CCC"/>
</dbReference>
<dbReference type="InterPro" id="IPR017990">
    <property type="entry name" value="Connexin_CS"/>
</dbReference>
<keyword evidence="8" id="KW-0965">Cell junction</keyword>
<dbReference type="PRINTS" id="PR00206">
    <property type="entry name" value="CONNEXIN"/>
</dbReference>
<keyword evidence="5" id="KW-0963">Cytoplasm</keyword>
<dbReference type="InterPro" id="IPR038359">
    <property type="entry name" value="Connexin_N_sf"/>
</dbReference>
<evidence type="ECO:0000256" key="9">
    <source>
        <dbReference type="ARBA" id="ARBA00022989"/>
    </source>
</evidence>
<dbReference type="Gene3D" id="1.20.1440.80">
    <property type="entry name" value="Gap junction channel protein cysteine-rich domain"/>
    <property type="match status" value="1"/>
</dbReference>
<keyword evidence="4" id="KW-1003">Cell membrane</keyword>
<dbReference type="GO" id="GO:0005737">
    <property type="term" value="C:cytoplasm"/>
    <property type="evidence" value="ECO:0007669"/>
    <property type="project" value="UniProtKB-SubCell"/>
</dbReference>
<dbReference type="Proteomes" id="UP000694700">
    <property type="component" value="Unplaced"/>
</dbReference>
<evidence type="ECO:0000256" key="6">
    <source>
        <dbReference type="ARBA" id="ARBA00022692"/>
    </source>
</evidence>
<dbReference type="InterPro" id="IPR000500">
    <property type="entry name" value="Connexin"/>
</dbReference>
<comment type="subcellular location">
    <subcellularLocation>
        <location evidence="2">Cell junction</location>
        <location evidence="2">Gap junction</location>
    </subcellularLocation>
    <subcellularLocation>
        <location evidence="3 11">Cell membrane</location>
        <topology evidence="3 11">Multi-pass membrane protein</topology>
    </subcellularLocation>
    <subcellularLocation>
        <location evidence="1">Cytoplasm</location>
    </subcellularLocation>
</comment>
<dbReference type="SMART" id="SM00037">
    <property type="entry name" value="CNX"/>
    <property type="match status" value="1"/>
</dbReference>
<comment type="similarity">
    <text evidence="11">Belongs to the connexin family.</text>
</comment>
<evidence type="ECO:0000313" key="17">
    <source>
        <dbReference type="Proteomes" id="UP000694700"/>
    </source>
</evidence>
<evidence type="ECO:0000256" key="2">
    <source>
        <dbReference type="ARBA" id="ARBA00004610"/>
    </source>
</evidence>
<keyword evidence="6 11" id="KW-0812">Transmembrane</keyword>
<evidence type="ECO:0000313" key="16">
    <source>
        <dbReference type="Ensembl" id="ENSCCRP00015007335.1"/>
    </source>
</evidence>
<feature type="region of interest" description="Disordered" evidence="12">
    <location>
        <begin position="308"/>
        <end position="328"/>
    </location>
</feature>
<evidence type="ECO:0000256" key="7">
    <source>
        <dbReference type="ARBA" id="ARBA00022868"/>
    </source>
</evidence>
<accession>A0A8C1SI02</accession>
<keyword evidence="9 13" id="KW-1133">Transmembrane helix</keyword>
<comment type="function">
    <text evidence="11">One gap junction consists of a cluster of closely packed pairs of transmembrane channels, the connexons, through which materials of low MW diffuse from one cell to a neighboring cell.</text>
</comment>
<feature type="domain" description="Connexin N-terminal" evidence="14">
    <location>
        <begin position="199"/>
        <end position="232"/>
    </location>
</feature>
<evidence type="ECO:0000259" key="15">
    <source>
        <dbReference type="SMART" id="SM01089"/>
    </source>
</evidence>
<dbReference type="InterPro" id="IPR057676">
    <property type="entry name" value="PH_S11IP_C"/>
</dbReference>
<evidence type="ECO:0000256" key="12">
    <source>
        <dbReference type="SAM" id="MobiDB-lite"/>
    </source>
</evidence>
<organism evidence="16 17">
    <name type="scientific">Cyprinus carpio</name>
    <name type="common">Common carp</name>
    <dbReference type="NCBI Taxonomy" id="7962"/>
    <lineage>
        <taxon>Eukaryota</taxon>
        <taxon>Metazoa</taxon>
        <taxon>Chordata</taxon>
        <taxon>Craniata</taxon>
        <taxon>Vertebrata</taxon>
        <taxon>Euteleostomi</taxon>
        <taxon>Actinopterygii</taxon>
        <taxon>Neopterygii</taxon>
        <taxon>Teleostei</taxon>
        <taxon>Ostariophysi</taxon>
        <taxon>Cypriniformes</taxon>
        <taxon>Cyprinidae</taxon>
        <taxon>Cyprininae</taxon>
        <taxon>Cyprinus</taxon>
    </lineage>
</organism>
<dbReference type="PANTHER" id="PTHR11984">
    <property type="entry name" value="CONNEXIN"/>
    <property type="match status" value="1"/>
</dbReference>
<evidence type="ECO:0000256" key="10">
    <source>
        <dbReference type="ARBA" id="ARBA00023136"/>
    </source>
</evidence>
<keyword evidence="7 11" id="KW-0303">Gap junction</keyword>
<feature type="domain" description="Connexin cysteine-rich" evidence="15">
    <location>
        <begin position="350"/>
        <end position="416"/>
    </location>
</feature>
<dbReference type="GO" id="GO:0005922">
    <property type="term" value="C:connexin complex"/>
    <property type="evidence" value="ECO:0007669"/>
    <property type="project" value="InterPro"/>
</dbReference>
<keyword evidence="10 13" id="KW-0472">Membrane</keyword>
<name>A0A8C1SI02_CYPCA</name>
<evidence type="ECO:0000256" key="11">
    <source>
        <dbReference type="RuleBase" id="RU000630"/>
    </source>
</evidence>
<feature type="transmembrane region" description="Helical" evidence="13">
    <location>
        <begin position="233"/>
        <end position="251"/>
    </location>
</feature>
<dbReference type="Pfam" id="PF25624">
    <property type="entry name" value="PH_S11IP_C"/>
    <property type="match status" value="1"/>
</dbReference>
<reference evidence="16" key="1">
    <citation type="submission" date="2025-08" db="UniProtKB">
        <authorList>
            <consortium name="Ensembl"/>
        </authorList>
    </citation>
    <scope>IDENTIFICATION</scope>
</reference>